<dbReference type="RefSeq" id="WP_195003645.1">
    <property type="nucleotide sequence ID" value="NZ_JADLQN010000003.1"/>
</dbReference>
<accession>A0ABS0DFC4</accession>
<reference evidence="2 3" key="1">
    <citation type="submission" date="2020-10" db="EMBL/GenBank/DDBJ databases">
        <title>Identification of Nocardia species via Next-generation sequencing and recognition of intraspecies genetic diversity.</title>
        <authorList>
            <person name="Li P."/>
            <person name="Li P."/>
            <person name="Lu B."/>
        </authorList>
    </citation>
    <scope>NUCLEOTIDE SEQUENCE [LARGE SCALE GENOMIC DNA]</scope>
    <source>
        <strain evidence="2 3">BJ06-0143</strain>
    </source>
</reference>
<dbReference type="PANTHER" id="PTHR43591:SF57">
    <property type="entry name" value="METHYLTRANSFERASE DOMAIN-CONTAINING PROTEIN-RELATED"/>
    <property type="match status" value="1"/>
</dbReference>
<dbReference type="EMBL" id="JADLQN010000003">
    <property type="protein sequence ID" value="MBF6356825.1"/>
    <property type="molecule type" value="Genomic_DNA"/>
</dbReference>
<dbReference type="GO" id="GO:0008168">
    <property type="term" value="F:methyltransferase activity"/>
    <property type="evidence" value="ECO:0007669"/>
    <property type="project" value="UniProtKB-KW"/>
</dbReference>
<dbReference type="CDD" id="cd02440">
    <property type="entry name" value="AdoMet_MTases"/>
    <property type="match status" value="1"/>
</dbReference>
<comment type="caution">
    <text evidence="2">The sequence shown here is derived from an EMBL/GenBank/DDBJ whole genome shotgun (WGS) entry which is preliminary data.</text>
</comment>
<keyword evidence="3" id="KW-1185">Reference proteome</keyword>
<dbReference type="Gene3D" id="3.40.50.150">
    <property type="entry name" value="Vaccinia Virus protein VP39"/>
    <property type="match status" value="1"/>
</dbReference>
<dbReference type="Pfam" id="PF13649">
    <property type="entry name" value="Methyltransf_25"/>
    <property type="match status" value="1"/>
</dbReference>
<evidence type="ECO:0000313" key="3">
    <source>
        <dbReference type="Proteomes" id="UP000707731"/>
    </source>
</evidence>
<feature type="domain" description="Methyltransferase" evidence="1">
    <location>
        <begin position="46"/>
        <end position="139"/>
    </location>
</feature>
<evidence type="ECO:0000313" key="2">
    <source>
        <dbReference type="EMBL" id="MBF6356825.1"/>
    </source>
</evidence>
<sequence>MSSIPLPAAKTWDLAAEGYASYSRRQMSTYSARALELVGVDARSRVLDVAAGPGTLTLLAAPRVAEVQAVDFSPEMVRLLREQAEAAGFGNVEVRLGDGQHLPYADASFDAAFSMFGLMLFPDRRRGFAEMFRVLRPGGGAVVSSWAPVAESSLMRTVYAALCAAGSITEEPAPVYSSLENPEVFASEMRDAGFAGVSIQRHTSTVTFPSAVSFLEHMLRGSAPLTLMRHEVGEVEWRRHAEIMCAYLEENYRPNAPLTTTALLGIGHRPED</sequence>
<dbReference type="InterPro" id="IPR041698">
    <property type="entry name" value="Methyltransf_25"/>
</dbReference>
<dbReference type="SUPFAM" id="SSF53335">
    <property type="entry name" value="S-adenosyl-L-methionine-dependent methyltransferases"/>
    <property type="match status" value="1"/>
</dbReference>
<dbReference type="Proteomes" id="UP000707731">
    <property type="component" value="Unassembled WGS sequence"/>
</dbReference>
<organism evidence="2 3">
    <name type="scientific">Nocardia higoensis</name>
    <dbReference type="NCBI Taxonomy" id="228599"/>
    <lineage>
        <taxon>Bacteria</taxon>
        <taxon>Bacillati</taxon>
        <taxon>Actinomycetota</taxon>
        <taxon>Actinomycetes</taxon>
        <taxon>Mycobacteriales</taxon>
        <taxon>Nocardiaceae</taxon>
        <taxon>Nocardia</taxon>
    </lineage>
</organism>
<keyword evidence="2" id="KW-0808">Transferase</keyword>
<dbReference type="PANTHER" id="PTHR43591">
    <property type="entry name" value="METHYLTRANSFERASE"/>
    <property type="match status" value="1"/>
</dbReference>
<evidence type="ECO:0000259" key="1">
    <source>
        <dbReference type="Pfam" id="PF13649"/>
    </source>
</evidence>
<gene>
    <name evidence="2" type="ORF">IU449_20135</name>
</gene>
<protein>
    <submittedName>
        <fullName evidence="2">Methyltransferase domain-containing protein</fullName>
    </submittedName>
</protein>
<proteinExistence type="predicted"/>
<keyword evidence="2" id="KW-0489">Methyltransferase</keyword>
<dbReference type="InterPro" id="IPR029063">
    <property type="entry name" value="SAM-dependent_MTases_sf"/>
</dbReference>
<dbReference type="GO" id="GO:0032259">
    <property type="term" value="P:methylation"/>
    <property type="evidence" value="ECO:0007669"/>
    <property type="project" value="UniProtKB-KW"/>
</dbReference>
<name>A0ABS0DFC4_9NOCA</name>